<dbReference type="Pfam" id="PF11625">
    <property type="entry name" value="DUF3253"/>
    <property type="match status" value="1"/>
</dbReference>
<dbReference type="HAMAP" id="MF_01699">
    <property type="entry name" value="RutA"/>
    <property type="match status" value="1"/>
</dbReference>
<evidence type="ECO:0000259" key="6">
    <source>
        <dbReference type="Pfam" id="PF00296"/>
    </source>
</evidence>
<dbReference type="PANTHER" id="PTHR42847">
    <property type="entry name" value="ALKANESULFONATE MONOOXYGENASE"/>
    <property type="match status" value="1"/>
</dbReference>
<reference evidence="7" key="1">
    <citation type="submission" date="2019-07" db="EMBL/GenBank/DDBJ databases">
        <title>Hyphodiscus hymeniophilus genome sequencing and assembly.</title>
        <authorList>
            <person name="Kramer G."/>
            <person name="Nodwell J."/>
        </authorList>
    </citation>
    <scope>NUCLEOTIDE SEQUENCE</scope>
    <source>
        <strain evidence="7">ATCC 34498</strain>
    </source>
</reference>
<keyword evidence="4" id="KW-0560">Oxidoreductase</keyword>
<dbReference type="InterPro" id="IPR036388">
    <property type="entry name" value="WH-like_DNA-bd_sf"/>
</dbReference>
<proteinExistence type="inferred from homology"/>
<dbReference type="GO" id="GO:0006212">
    <property type="term" value="P:uracil catabolic process"/>
    <property type="evidence" value="ECO:0007669"/>
    <property type="project" value="InterPro"/>
</dbReference>
<feature type="domain" description="Luciferase-like" evidence="6">
    <location>
        <begin position="127"/>
        <end position="447"/>
    </location>
</feature>
<sequence>MSEEVLRRALQPHLDRLLTSREHPKTICPSEVARALNTANLQEADIQSWRDAMPEIRKMVAEMRARGEVEVLQKGSVLEGDLGESLELVVGPIRVRRIHLFEKLFAIQSPQYLQAVVVKIVLSHDNMEIGVFIPIGNNGWLISDNSPTYKPSFELNKRIVQKAESYGMDFALSMIKLRGFGGRTEHWDYNLESFTLMAGLAAVTSKIKLFASTAILTLPPALCARMAVTIDSIAPGRFGVNIVTGWQPAEYEQMSIWPGNEYFGYRYDYAQEYVQVMKELWSSGESNFKGKHFTMNDCKLLPKPSSPIKIIAAGQSPRGTKFAAEYADYNFCGASGHNNPQSFEKGNLALVEEAKITGRDVGAMVLFMIIAYETDDEAWAKWDWYSEGVDLDATSWVAKQATKDTKAASTSTASRISRADNPVNLNGGALIGSYANVAGLLDQAAEVAGTKGIMLIFDNFLIGLDNFGKRIQPLMKSRAHIRTNGSS</sequence>
<dbReference type="EMBL" id="VNKQ01000002">
    <property type="protein sequence ID" value="KAG0652741.1"/>
    <property type="molecule type" value="Genomic_DNA"/>
</dbReference>
<evidence type="ECO:0000256" key="3">
    <source>
        <dbReference type="ARBA" id="ARBA00022857"/>
    </source>
</evidence>
<dbReference type="GO" id="GO:0008726">
    <property type="term" value="F:alkanesulfonate monooxygenase activity"/>
    <property type="evidence" value="ECO:0007669"/>
    <property type="project" value="TreeGrafter"/>
</dbReference>
<organism evidence="7 8">
    <name type="scientific">Hyphodiscus hymeniophilus</name>
    <dbReference type="NCBI Taxonomy" id="353542"/>
    <lineage>
        <taxon>Eukaryota</taxon>
        <taxon>Fungi</taxon>
        <taxon>Dikarya</taxon>
        <taxon>Ascomycota</taxon>
        <taxon>Pezizomycotina</taxon>
        <taxon>Leotiomycetes</taxon>
        <taxon>Helotiales</taxon>
        <taxon>Hyphodiscaceae</taxon>
        <taxon>Hyphodiscus</taxon>
    </lineage>
</organism>
<dbReference type="InterPro" id="IPR019914">
    <property type="entry name" value="Pyrimidine_monooxygenase_RutA"/>
</dbReference>
<comment type="caution">
    <text evidence="7">The sequence shown here is derived from an EMBL/GenBank/DDBJ whole genome shotgun (WGS) entry which is preliminary data.</text>
</comment>
<keyword evidence="3" id="KW-0521">NADP</keyword>
<evidence type="ECO:0000256" key="5">
    <source>
        <dbReference type="ARBA" id="ARBA00023033"/>
    </source>
</evidence>
<accession>A0A9P7B113</accession>
<dbReference type="InterPro" id="IPR021660">
    <property type="entry name" value="DUF3253"/>
</dbReference>
<dbReference type="CDD" id="cd01094">
    <property type="entry name" value="Alkanesulfonate_monoxygenase"/>
    <property type="match status" value="1"/>
</dbReference>
<keyword evidence="5 7" id="KW-0503">Monooxygenase</keyword>
<keyword evidence="2" id="KW-0288">FMN</keyword>
<name>A0A9P7B113_9HELO</name>
<gene>
    <name evidence="7" type="ORF">D0Z07_0363</name>
</gene>
<keyword evidence="8" id="KW-1185">Reference proteome</keyword>
<dbReference type="InterPro" id="IPR036390">
    <property type="entry name" value="WH_DNA-bd_sf"/>
</dbReference>
<keyword evidence="1" id="KW-0285">Flavoprotein</keyword>
<dbReference type="SUPFAM" id="SSF51679">
    <property type="entry name" value="Bacterial luciferase-like"/>
    <property type="match status" value="1"/>
</dbReference>
<protein>
    <submittedName>
        <fullName evidence="7">Pyrimidine monooxygenase</fullName>
    </submittedName>
</protein>
<dbReference type="SUPFAM" id="SSF46785">
    <property type="entry name" value="Winged helix' DNA-binding domain"/>
    <property type="match status" value="1"/>
</dbReference>
<evidence type="ECO:0000313" key="7">
    <source>
        <dbReference type="EMBL" id="KAG0652741.1"/>
    </source>
</evidence>
<dbReference type="NCBIfam" id="TIGR03612">
    <property type="entry name" value="RutA"/>
    <property type="match status" value="1"/>
</dbReference>
<dbReference type="Gene3D" id="3.20.20.30">
    <property type="entry name" value="Luciferase-like domain"/>
    <property type="match status" value="1"/>
</dbReference>
<evidence type="ECO:0000256" key="2">
    <source>
        <dbReference type="ARBA" id="ARBA00022643"/>
    </source>
</evidence>
<dbReference type="GO" id="GO:0046306">
    <property type="term" value="P:alkanesulfonate catabolic process"/>
    <property type="evidence" value="ECO:0007669"/>
    <property type="project" value="TreeGrafter"/>
</dbReference>
<dbReference type="PANTHER" id="PTHR42847:SF4">
    <property type="entry name" value="ALKANESULFONATE MONOOXYGENASE-RELATED"/>
    <property type="match status" value="1"/>
</dbReference>
<evidence type="ECO:0000256" key="4">
    <source>
        <dbReference type="ARBA" id="ARBA00023002"/>
    </source>
</evidence>
<evidence type="ECO:0000256" key="1">
    <source>
        <dbReference type="ARBA" id="ARBA00022630"/>
    </source>
</evidence>
<dbReference type="Pfam" id="PF00296">
    <property type="entry name" value="Bac_luciferase"/>
    <property type="match status" value="1"/>
</dbReference>
<dbReference type="Gene3D" id="1.10.10.10">
    <property type="entry name" value="Winged helix-like DNA-binding domain superfamily/Winged helix DNA-binding domain"/>
    <property type="match status" value="1"/>
</dbReference>
<dbReference type="OrthoDB" id="2558704at2759"/>
<evidence type="ECO:0000313" key="8">
    <source>
        <dbReference type="Proteomes" id="UP000785200"/>
    </source>
</evidence>
<dbReference type="InterPro" id="IPR050172">
    <property type="entry name" value="SsuD_RutA_monooxygenase"/>
</dbReference>
<dbReference type="InterPro" id="IPR036661">
    <property type="entry name" value="Luciferase-like_sf"/>
</dbReference>
<dbReference type="AlphaFoldDB" id="A0A9P7B113"/>
<dbReference type="Proteomes" id="UP000785200">
    <property type="component" value="Unassembled WGS sequence"/>
</dbReference>
<dbReference type="InterPro" id="IPR011251">
    <property type="entry name" value="Luciferase-like_dom"/>
</dbReference>